<evidence type="ECO:0000313" key="1">
    <source>
        <dbReference type="EMBL" id="SFD81019.1"/>
    </source>
</evidence>
<reference evidence="2" key="1">
    <citation type="submission" date="2016-10" db="EMBL/GenBank/DDBJ databases">
        <authorList>
            <person name="Varghese N."/>
            <person name="Submissions S."/>
        </authorList>
    </citation>
    <scope>NUCLEOTIDE SEQUENCE [LARGE SCALE GENOMIC DNA]</scope>
    <source>
        <strain evidence="2">DSM 22530</strain>
    </source>
</reference>
<dbReference type="Proteomes" id="UP000199474">
    <property type="component" value="Unassembled WGS sequence"/>
</dbReference>
<accession>A0A1I1VDR8</accession>
<dbReference type="STRING" id="640948.SAMN05216238_104179"/>
<evidence type="ECO:0008006" key="3">
    <source>
        <dbReference type="Google" id="ProtNLM"/>
    </source>
</evidence>
<protein>
    <recommendedName>
        <fullName evidence="3">Hook-length control protein FliK</fullName>
    </recommendedName>
</protein>
<dbReference type="AlphaFoldDB" id="A0A1I1VDR8"/>
<gene>
    <name evidence="1" type="ORF">SAMN05216238_104179</name>
</gene>
<sequence>MNVWNLSENRVLPPAVSRSTQVLRPGQIIQGKITKIYPDQRAKVQLGIQSTVAQLEASLTVGGKYHFQVQPSEDVVNLRVIGNQLNNQSGSIIELLKQLGLKGTKANAGFVQTLINEDVLFNKEQLQQAFQLLNKNKYSQTSQNIVKTIIVAGLPVTESVYQALSVYNSNDMTQQIKSLLRLLNSNQKDTVLKQQLSSRLSHYVEGGKDLFLSSPKEQFLSHIYQVLRSVGFNYENQIFLNKGSDVQNSIKAMLLQLIQQSDGAVNERSRQLLHYLNGVQIQSVNETANAIQANLHIPGPKLGMDKDMQLEFFSHKTENGKIDPEHCRIVFYLTLNRLQETAIDMHIQKRAISLTIYNDQANVQKHAAELRPILKEGLESMNYKLSAITFKPLKENYGTSVHPVKSDAYKSSRGVDYRI</sequence>
<dbReference type="EMBL" id="FOMR01000004">
    <property type="protein sequence ID" value="SFD81019.1"/>
    <property type="molecule type" value="Genomic_DNA"/>
</dbReference>
<evidence type="ECO:0000313" key="2">
    <source>
        <dbReference type="Proteomes" id="UP000199474"/>
    </source>
</evidence>
<dbReference type="OrthoDB" id="2351076at2"/>
<proteinExistence type="predicted"/>
<keyword evidence="2" id="KW-1185">Reference proteome</keyword>
<name>A0A1I1VDR8_9BACI</name>
<organism evidence="1 2">
    <name type="scientific">Lentibacillus persicus</name>
    <dbReference type="NCBI Taxonomy" id="640948"/>
    <lineage>
        <taxon>Bacteria</taxon>
        <taxon>Bacillati</taxon>
        <taxon>Bacillota</taxon>
        <taxon>Bacilli</taxon>
        <taxon>Bacillales</taxon>
        <taxon>Bacillaceae</taxon>
        <taxon>Lentibacillus</taxon>
    </lineage>
</organism>
<dbReference type="RefSeq" id="WP_090083563.1">
    <property type="nucleotide sequence ID" value="NZ_FOMR01000004.1"/>
</dbReference>